<evidence type="ECO:0000313" key="3">
    <source>
        <dbReference type="Proteomes" id="UP000031197"/>
    </source>
</evidence>
<gene>
    <name evidence="2" type="ORF">RJ41_04865</name>
</gene>
<feature type="transmembrane region" description="Helical" evidence="1">
    <location>
        <begin position="30"/>
        <end position="57"/>
    </location>
</feature>
<dbReference type="Pfam" id="PF10688">
    <property type="entry name" value="Imp-YgjV"/>
    <property type="match status" value="1"/>
</dbReference>
<reference evidence="2 3" key="1">
    <citation type="submission" date="2014-12" db="EMBL/GenBank/DDBJ databases">
        <title>Genome sequencing of Alteromonas marina AD001.</title>
        <authorList>
            <person name="Adrian T.G.S."/>
            <person name="Chan K.G."/>
        </authorList>
    </citation>
    <scope>NUCLEOTIDE SEQUENCE [LARGE SCALE GENOMIC DNA]</scope>
    <source>
        <strain evidence="2 3">AD001</strain>
    </source>
</reference>
<keyword evidence="1" id="KW-1133">Transmembrane helix</keyword>
<name>A0A0B3Y067_9ALTE</name>
<organism evidence="2 3">
    <name type="scientific">Alteromonas marina</name>
    <dbReference type="NCBI Taxonomy" id="203795"/>
    <lineage>
        <taxon>Bacteria</taxon>
        <taxon>Pseudomonadati</taxon>
        <taxon>Pseudomonadota</taxon>
        <taxon>Gammaproteobacteria</taxon>
        <taxon>Alteromonadales</taxon>
        <taxon>Alteromonadaceae</taxon>
        <taxon>Alteromonas/Salinimonas group</taxon>
        <taxon>Alteromonas</taxon>
    </lineage>
</organism>
<keyword evidence="1" id="KW-0812">Transmembrane</keyword>
<dbReference type="AlphaFoldDB" id="A0A0B3Y067"/>
<keyword evidence="3" id="KW-1185">Reference proteome</keyword>
<evidence type="ECO:0000313" key="2">
    <source>
        <dbReference type="EMBL" id="KHT55378.1"/>
    </source>
</evidence>
<accession>A0A0B3Y067</accession>
<evidence type="ECO:0000256" key="1">
    <source>
        <dbReference type="SAM" id="Phobius"/>
    </source>
</evidence>
<feature type="transmembrane region" description="Helical" evidence="1">
    <location>
        <begin position="145"/>
        <end position="161"/>
    </location>
</feature>
<proteinExistence type="predicted"/>
<protein>
    <submittedName>
        <fullName evidence="2">Formyltetrahydrofolate deformylase</fullName>
    </submittedName>
</protein>
<keyword evidence="1" id="KW-0472">Membrane</keyword>
<dbReference type="OrthoDB" id="6330473at2"/>
<dbReference type="InterPro" id="IPR019629">
    <property type="entry name" value="Uncharacterised_HI1736/YgjV"/>
</dbReference>
<feature type="transmembrane region" description="Helical" evidence="1">
    <location>
        <begin position="120"/>
        <end position="139"/>
    </location>
</feature>
<comment type="caution">
    <text evidence="2">The sequence shown here is derived from an EMBL/GenBank/DDBJ whole genome shotgun (WGS) entry which is preliminary data.</text>
</comment>
<dbReference type="RefSeq" id="WP_039217729.1">
    <property type="nucleotide sequence ID" value="NZ_JWLW01000009.1"/>
</dbReference>
<feature type="transmembrane region" description="Helical" evidence="1">
    <location>
        <begin position="69"/>
        <end position="90"/>
    </location>
</feature>
<sequence>MFELLLHGFPVAFALASFWSNTERKLLLLNLGLCIAIGSLLVFEQAWGGAAVITVAGLSTSYRLIKQKLLSPMATYITLIAMMVIVLTVNNLTGKTSLVEAMPVLTFMAYRFGELHCKEAGLRVCMIIGSINFTAYGIITQTWGLAITEALFAASNMWYYLRLRKAIRVSAV</sequence>
<dbReference type="EMBL" id="JWLW01000009">
    <property type="protein sequence ID" value="KHT55378.1"/>
    <property type="molecule type" value="Genomic_DNA"/>
</dbReference>
<dbReference type="Proteomes" id="UP000031197">
    <property type="component" value="Unassembled WGS sequence"/>
</dbReference>